<dbReference type="RefSeq" id="WP_246466254.1">
    <property type="nucleotide sequence ID" value="NZ_BAABEK010000041.1"/>
</dbReference>
<evidence type="ECO:0000313" key="8">
    <source>
        <dbReference type="EMBL" id="MBB4940058.1"/>
    </source>
</evidence>
<feature type="binding site" evidence="7">
    <location>
        <position position="90"/>
    </location>
    <ligand>
        <name>Fe cation</name>
        <dbReference type="ChEBI" id="CHEBI:24875"/>
        <note>catalytic</note>
    </ligand>
</feature>
<proteinExistence type="inferred from homology"/>
<keyword evidence="3" id="KW-0223">Dioxygenase</keyword>
<evidence type="ECO:0000313" key="9">
    <source>
        <dbReference type="Proteomes" id="UP000534286"/>
    </source>
</evidence>
<dbReference type="AlphaFoldDB" id="A0A7W7RYR9"/>
<accession>A0A7W7RYR9</accession>
<feature type="binding site" evidence="7">
    <location>
        <position position="88"/>
    </location>
    <ligand>
        <name>Fe cation</name>
        <dbReference type="ChEBI" id="CHEBI:24875"/>
        <note>catalytic</note>
    </ligand>
</feature>
<dbReference type="Pfam" id="PF05995">
    <property type="entry name" value="CDO_I"/>
    <property type="match status" value="1"/>
</dbReference>
<dbReference type="InterPro" id="IPR011051">
    <property type="entry name" value="RmlC_Cupin_sf"/>
</dbReference>
<dbReference type="SUPFAM" id="SSF51182">
    <property type="entry name" value="RmlC-like cupins"/>
    <property type="match status" value="1"/>
</dbReference>
<dbReference type="CDD" id="cd10548">
    <property type="entry name" value="cupin_CDO"/>
    <property type="match status" value="1"/>
</dbReference>
<dbReference type="GO" id="GO:0016702">
    <property type="term" value="F:oxidoreductase activity, acting on single donors with incorporation of molecular oxygen, incorporation of two atoms of oxygen"/>
    <property type="evidence" value="ECO:0007669"/>
    <property type="project" value="InterPro"/>
</dbReference>
<evidence type="ECO:0000256" key="2">
    <source>
        <dbReference type="ARBA" id="ARBA00022723"/>
    </source>
</evidence>
<dbReference type="PANTHER" id="PTHR12918:SF1">
    <property type="entry name" value="CYSTEINE DIOXYGENASE TYPE 1"/>
    <property type="match status" value="1"/>
</dbReference>
<keyword evidence="9" id="KW-1185">Reference proteome</keyword>
<evidence type="ECO:0000256" key="5">
    <source>
        <dbReference type="ARBA" id="ARBA00023004"/>
    </source>
</evidence>
<dbReference type="PANTHER" id="PTHR12918">
    <property type="entry name" value="CYSTEINE DIOXYGENASE"/>
    <property type="match status" value="1"/>
</dbReference>
<keyword evidence="4" id="KW-0560">Oxidoreductase</keyword>
<dbReference type="GO" id="GO:0008198">
    <property type="term" value="F:ferrous iron binding"/>
    <property type="evidence" value="ECO:0007669"/>
    <property type="project" value="TreeGrafter"/>
</dbReference>
<name>A0A7W7RYR9_9ACTN</name>
<dbReference type="InterPro" id="IPR014710">
    <property type="entry name" value="RmlC-like_jellyroll"/>
</dbReference>
<evidence type="ECO:0000256" key="7">
    <source>
        <dbReference type="PIRSR" id="PIRSR610300-51"/>
    </source>
</evidence>
<comment type="caution">
    <text evidence="8">The sequence shown here is derived from an EMBL/GenBank/DDBJ whole genome shotgun (WGS) entry which is preliminary data.</text>
</comment>
<dbReference type="Gene3D" id="2.60.120.10">
    <property type="entry name" value="Jelly Rolls"/>
    <property type="match status" value="1"/>
</dbReference>
<organism evidence="8 9">
    <name type="scientific">Streptosporangium album</name>
    <dbReference type="NCBI Taxonomy" id="47479"/>
    <lineage>
        <taxon>Bacteria</taxon>
        <taxon>Bacillati</taxon>
        <taxon>Actinomycetota</taxon>
        <taxon>Actinomycetes</taxon>
        <taxon>Streptosporangiales</taxon>
        <taxon>Streptosporangiaceae</taxon>
        <taxon>Streptosporangium</taxon>
    </lineage>
</organism>
<evidence type="ECO:0000256" key="6">
    <source>
        <dbReference type="PIRSR" id="PIRSR610300-50"/>
    </source>
</evidence>
<dbReference type="EMBL" id="JACHJU010000001">
    <property type="protein sequence ID" value="MBB4940058.1"/>
    <property type="molecule type" value="Genomic_DNA"/>
</dbReference>
<keyword evidence="5 7" id="KW-0408">Iron</keyword>
<sequence>METMSLTRPGLAELVTGVRELTGRSATPRTTAFAVADLLRARLPSPAILTGEERLGDPAHYVGHTLHTEAAFSILAVVWRPGQETVIHDHIAWCAFGVLQGVEYETLYRLDGDHLTEIGRTAGQVGEVSGFAPPGDIHRVRNIGDGTAISLHIYGADLGAAPSSVRRVYDLPVR</sequence>
<comment type="similarity">
    <text evidence="1">Belongs to the cysteine dioxygenase family.</text>
</comment>
<dbReference type="InterPro" id="IPR010300">
    <property type="entry name" value="CDO_1"/>
</dbReference>
<feature type="cross-link" description="3'-(S-cysteinyl)-tyrosine (Cys-Tyr)" evidence="6">
    <location>
        <begin position="94"/>
        <end position="154"/>
    </location>
</feature>
<evidence type="ECO:0000256" key="4">
    <source>
        <dbReference type="ARBA" id="ARBA00023002"/>
    </source>
</evidence>
<keyword evidence="6" id="KW-0883">Thioether bond</keyword>
<gene>
    <name evidence="8" type="ORF">FHR32_004363</name>
</gene>
<keyword evidence="2 7" id="KW-0479">Metal-binding</keyword>
<feature type="binding site" evidence="7">
    <location>
        <position position="138"/>
    </location>
    <ligand>
        <name>Fe cation</name>
        <dbReference type="ChEBI" id="CHEBI:24875"/>
        <note>catalytic</note>
    </ligand>
</feature>
<reference evidence="8 9" key="1">
    <citation type="submission" date="2020-08" db="EMBL/GenBank/DDBJ databases">
        <title>Sequencing the genomes of 1000 actinobacteria strains.</title>
        <authorList>
            <person name="Klenk H.-P."/>
        </authorList>
    </citation>
    <scope>NUCLEOTIDE SEQUENCE [LARGE SCALE GENOMIC DNA]</scope>
    <source>
        <strain evidence="8 9">DSM 43023</strain>
    </source>
</reference>
<evidence type="ECO:0000256" key="1">
    <source>
        <dbReference type="ARBA" id="ARBA00006622"/>
    </source>
</evidence>
<dbReference type="Proteomes" id="UP000534286">
    <property type="component" value="Unassembled WGS sequence"/>
</dbReference>
<evidence type="ECO:0000256" key="3">
    <source>
        <dbReference type="ARBA" id="ARBA00022964"/>
    </source>
</evidence>
<protein>
    <submittedName>
        <fullName evidence="8">Putative metal-dependent enzyme (Double-stranded beta helix superfamily)</fullName>
    </submittedName>
</protein>